<evidence type="ECO:0000259" key="2">
    <source>
        <dbReference type="PROSITE" id="PS50835"/>
    </source>
</evidence>
<dbReference type="PROSITE" id="PS50835">
    <property type="entry name" value="IG_LIKE"/>
    <property type="match status" value="2"/>
</dbReference>
<feature type="signal peptide" evidence="1">
    <location>
        <begin position="1"/>
        <end position="15"/>
    </location>
</feature>
<evidence type="ECO:0000256" key="1">
    <source>
        <dbReference type="SAM" id="SignalP"/>
    </source>
</evidence>
<evidence type="ECO:0000313" key="3">
    <source>
        <dbReference type="EMBL" id="KAL0967674.1"/>
    </source>
</evidence>
<gene>
    <name evidence="3" type="ORF">UPYG_G00255360</name>
</gene>
<dbReference type="InterPro" id="IPR036179">
    <property type="entry name" value="Ig-like_dom_sf"/>
</dbReference>
<organism evidence="3 4">
    <name type="scientific">Umbra pygmaea</name>
    <name type="common">Eastern mudminnow</name>
    <dbReference type="NCBI Taxonomy" id="75934"/>
    <lineage>
        <taxon>Eukaryota</taxon>
        <taxon>Metazoa</taxon>
        <taxon>Chordata</taxon>
        <taxon>Craniata</taxon>
        <taxon>Vertebrata</taxon>
        <taxon>Euteleostomi</taxon>
        <taxon>Actinopterygii</taxon>
        <taxon>Neopterygii</taxon>
        <taxon>Teleostei</taxon>
        <taxon>Protacanthopterygii</taxon>
        <taxon>Esociformes</taxon>
        <taxon>Umbridae</taxon>
        <taxon>Umbra</taxon>
    </lineage>
</organism>
<dbReference type="PANTHER" id="PTHR11422">
    <property type="entry name" value="T-CELL SURFACE GLYCOPROTEIN CD4"/>
    <property type="match status" value="1"/>
</dbReference>
<dbReference type="InterPro" id="IPR013106">
    <property type="entry name" value="Ig_V-set"/>
</dbReference>
<dbReference type="InterPro" id="IPR013783">
    <property type="entry name" value="Ig-like_fold"/>
</dbReference>
<feature type="chain" id="PRO_5044789749" description="Ig-like domain-containing protein" evidence="1">
    <location>
        <begin position="16"/>
        <end position="226"/>
    </location>
</feature>
<comment type="caution">
    <text evidence="3">The sequence shown here is derived from an EMBL/GenBank/DDBJ whole genome shotgun (WGS) entry which is preliminary data.</text>
</comment>
<proteinExistence type="predicted"/>
<dbReference type="Gene3D" id="2.60.40.10">
    <property type="entry name" value="Immunoglobulins"/>
    <property type="match status" value="1"/>
</dbReference>
<dbReference type="Proteomes" id="UP001557470">
    <property type="component" value="Unassembled WGS sequence"/>
</dbReference>
<feature type="domain" description="Ig-like" evidence="2">
    <location>
        <begin position="119"/>
        <end position="217"/>
    </location>
</feature>
<keyword evidence="4" id="KW-1185">Reference proteome</keyword>
<accession>A0ABD0W8B6</accession>
<dbReference type="InterPro" id="IPR007110">
    <property type="entry name" value="Ig-like_dom"/>
</dbReference>
<dbReference type="SMART" id="SM00409">
    <property type="entry name" value="IG"/>
    <property type="match status" value="1"/>
</dbReference>
<feature type="domain" description="Ig-like" evidence="2">
    <location>
        <begin position="25"/>
        <end position="97"/>
    </location>
</feature>
<dbReference type="SUPFAM" id="SSF48726">
    <property type="entry name" value="Immunoglobulin"/>
    <property type="match status" value="2"/>
</dbReference>
<dbReference type="EMBL" id="JAGEUA010000008">
    <property type="protein sequence ID" value="KAL0967674.1"/>
    <property type="molecule type" value="Genomic_DNA"/>
</dbReference>
<dbReference type="Pfam" id="PF07686">
    <property type="entry name" value="V-set"/>
    <property type="match status" value="1"/>
</dbReference>
<dbReference type="InterPro" id="IPR003599">
    <property type="entry name" value="Ig_sub"/>
</dbReference>
<name>A0ABD0W8B6_UMBPY</name>
<dbReference type="AlphaFoldDB" id="A0ABD0W8B6"/>
<sequence>GLFVTVLFLQTAVSGDTVSLFTTVGGNVSLPCNNVVYSNCFSTTWTYNRDRSQDTIEEVIHGKIKMNSQRAGKLKVGSDCSLHVSDVSVEDAGLYTCKQYLRVGGLQHGRDAIVYLSVLTISSSPPVTDIKPDTPVTLKCFLYTFNGAETCSSGVNQDVSLLWVDEAGSELQRDSRYQVTQRSGCDITLTVTLQREDNNRKWTCQLINNGKKETSIDYTFMGPGPW</sequence>
<feature type="non-terminal residue" evidence="3">
    <location>
        <position position="1"/>
    </location>
</feature>
<reference evidence="3 4" key="1">
    <citation type="submission" date="2024-06" db="EMBL/GenBank/DDBJ databases">
        <authorList>
            <person name="Pan Q."/>
            <person name="Wen M."/>
            <person name="Jouanno E."/>
            <person name="Zahm M."/>
            <person name="Klopp C."/>
            <person name="Cabau C."/>
            <person name="Louis A."/>
            <person name="Berthelot C."/>
            <person name="Parey E."/>
            <person name="Roest Crollius H."/>
            <person name="Montfort J."/>
            <person name="Robinson-Rechavi M."/>
            <person name="Bouchez O."/>
            <person name="Lampietro C."/>
            <person name="Lopez Roques C."/>
            <person name="Donnadieu C."/>
            <person name="Postlethwait J."/>
            <person name="Bobe J."/>
            <person name="Verreycken H."/>
            <person name="Guiguen Y."/>
        </authorList>
    </citation>
    <scope>NUCLEOTIDE SEQUENCE [LARGE SCALE GENOMIC DNA]</scope>
    <source>
        <strain evidence="3">Up_M1</strain>
        <tissue evidence="3">Testis</tissue>
    </source>
</reference>
<protein>
    <recommendedName>
        <fullName evidence="2">Ig-like domain-containing protein</fullName>
    </recommendedName>
</protein>
<keyword evidence="1" id="KW-0732">Signal</keyword>
<evidence type="ECO:0000313" key="4">
    <source>
        <dbReference type="Proteomes" id="UP001557470"/>
    </source>
</evidence>
<dbReference type="PANTHER" id="PTHR11422:SF5">
    <property type="entry name" value="DIVERSE IMMUNOGLOBULIN DOMAIN-CONTAINING PROTEIN 1.1 ISOFORM X1-RELATED"/>
    <property type="match status" value="1"/>
</dbReference>